<reference evidence="2 3" key="1">
    <citation type="submission" date="2019-03" db="EMBL/GenBank/DDBJ databases">
        <title>Genomic Encyclopedia of Type Strains, Phase IV (KMG-IV): sequencing the most valuable type-strain genomes for metagenomic binning, comparative biology and taxonomic classification.</title>
        <authorList>
            <person name="Goeker M."/>
        </authorList>
    </citation>
    <scope>NUCLEOTIDE SEQUENCE [LARGE SCALE GENOMIC DNA]</scope>
    <source>
        <strain evidence="2 3">DSM 45934</strain>
    </source>
</reference>
<dbReference type="Proteomes" id="UP000295680">
    <property type="component" value="Unassembled WGS sequence"/>
</dbReference>
<evidence type="ECO:0000313" key="3">
    <source>
        <dbReference type="Proteomes" id="UP000295680"/>
    </source>
</evidence>
<sequence>MLHNLFHPIVVAQSGDSLPYGLGGANHIWQAGSTPTKPNRRSAYGTQQEAGAIRT</sequence>
<dbReference type="EMBL" id="SLWS01000043">
    <property type="protein sequence ID" value="TCO40639.1"/>
    <property type="molecule type" value="Genomic_DNA"/>
</dbReference>
<dbReference type="AlphaFoldDB" id="A0A4R2IAE7"/>
<proteinExistence type="predicted"/>
<evidence type="ECO:0000256" key="1">
    <source>
        <dbReference type="SAM" id="MobiDB-lite"/>
    </source>
</evidence>
<evidence type="ECO:0000313" key="2">
    <source>
        <dbReference type="EMBL" id="TCO40639.1"/>
    </source>
</evidence>
<name>A0A4R2IAE7_9PSEU</name>
<gene>
    <name evidence="2" type="ORF">EV192_1432</name>
</gene>
<keyword evidence="3" id="KW-1185">Reference proteome</keyword>
<organism evidence="2 3">
    <name type="scientific">Actinocrispum wychmicini</name>
    <dbReference type="NCBI Taxonomy" id="1213861"/>
    <lineage>
        <taxon>Bacteria</taxon>
        <taxon>Bacillati</taxon>
        <taxon>Actinomycetota</taxon>
        <taxon>Actinomycetes</taxon>
        <taxon>Pseudonocardiales</taxon>
        <taxon>Pseudonocardiaceae</taxon>
        <taxon>Actinocrispum</taxon>
    </lineage>
</organism>
<comment type="caution">
    <text evidence="2">The sequence shown here is derived from an EMBL/GenBank/DDBJ whole genome shotgun (WGS) entry which is preliminary data.</text>
</comment>
<feature type="non-terminal residue" evidence="2">
    <location>
        <position position="55"/>
    </location>
</feature>
<accession>A0A4R2IAE7</accession>
<feature type="region of interest" description="Disordered" evidence="1">
    <location>
        <begin position="31"/>
        <end position="55"/>
    </location>
</feature>
<protein>
    <submittedName>
        <fullName evidence="2">Uncharacterized protein</fullName>
    </submittedName>
</protein>